<accession>A0A258CUS9</accession>
<evidence type="ECO:0000313" key="2">
    <source>
        <dbReference type="Proteomes" id="UP000215616"/>
    </source>
</evidence>
<comment type="caution">
    <text evidence="1">The sequence shown here is derived from an EMBL/GenBank/DDBJ whole genome shotgun (WGS) entry which is preliminary data.</text>
</comment>
<dbReference type="EMBL" id="NCDQ01000463">
    <property type="protein sequence ID" value="OYW98802.1"/>
    <property type="molecule type" value="Genomic_DNA"/>
</dbReference>
<dbReference type="Pfam" id="PF11000">
    <property type="entry name" value="DUF2840"/>
    <property type="match status" value="1"/>
</dbReference>
<dbReference type="Proteomes" id="UP000215616">
    <property type="component" value="Unassembled WGS sequence"/>
</dbReference>
<keyword evidence="1" id="KW-0326">Glycosidase</keyword>
<protein>
    <submittedName>
        <fullName evidence="1">Glycosidase</fullName>
    </submittedName>
</protein>
<dbReference type="InterPro" id="IPR021263">
    <property type="entry name" value="DUF2840"/>
</dbReference>
<gene>
    <name evidence="1" type="ORF">B7Z12_19180</name>
</gene>
<organism evidence="1 2">
    <name type="scientific">Caulobacter vibrioides</name>
    <name type="common">Caulobacter crescentus</name>
    <dbReference type="NCBI Taxonomy" id="155892"/>
    <lineage>
        <taxon>Bacteria</taxon>
        <taxon>Pseudomonadati</taxon>
        <taxon>Pseudomonadota</taxon>
        <taxon>Alphaproteobacteria</taxon>
        <taxon>Caulobacterales</taxon>
        <taxon>Caulobacteraceae</taxon>
        <taxon>Caulobacter</taxon>
    </lineage>
</organism>
<dbReference type="AlphaFoldDB" id="A0A258CUS9"/>
<evidence type="ECO:0000313" key="1">
    <source>
        <dbReference type="EMBL" id="OYW98802.1"/>
    </source>
</evidence>
<dbReference type="GO" id="GO:0016798">
    <property type="term" value="F:hydrolase activity, acting on glycosyl bonds"/>
    <property type="evidence" value="ECO:0007669"/>
    <property type="project" value="UniProtKB-KW"/>
</dbReference>
<sequence>MTKRPTTSVTRVELVFLKDRIERWIRFGRPIGEQVHDRRRRAVMFAPGAVFAFVRWRAGDYGTVDSRIAILQAVAPGAPFTTYPEVSPGAEILLDVAGWTRVQSVLEAIDGVERVGVRPDLAAPDYWRHVGARVGAGLAPRVYSRRRHRAWLLRRMFL</sequence>
<keyword evidence="1" id="KW-0378">Hydrolase</keyword>
<name>A0A258CUS9_CAUVI</name>
<proteinExistence type="predicted"/>
<reference evidence="1 2" key="1">
    <citation type="submission" date="2017-03" db="EMBL/GenBank/DDBJ databases">
        <title>Lifting the veil on microbial sulfur biogeochemistry in mining wastewaters.</title>
        <authorList>
            <person name="Kantor R.S."/>
            <person name="Colenbrander Nelson T."/>
            <person name="Marshall S."/>
            <person name="Bennett D."/>
            <person name="Apte S."/>
            <person name="Camacho D."/>
            <person name="Thomas B.C."/>
            <person name="Warren L.A."/>
            <person name="Banfield J.F."/>
        </authorList>
    </citation>
    <scope>NUCLEOTIDE SEQUENCE [LARGE SCALE GENOMIC DNA]</scope>
    <source>
        <strain evidence="1">32-67-7</strain>
    </source>
</reference>
<dbReference type="RefSeq" id="WP_096054025.1">
    <property type="nucleotide sequence ID" value="NZ_CP023314.2"/>
</dbReference>